<name>A0A0F9GTF9_9ZZZZ</name>
<dbReference type="EMBL" id="LAZR01025200">
    <property type="protein sequence ID" value="KKL72670.1"/>
    <property type="molecule type" value="Genomic_DNA"/>
</dbReference>
<accession>A0A0F9GTF9</accession>
<comment type="caution">
    <text evidence="1">The sequence shown here is derived from an EMBL/GenBank/DDBJ whole genome shotgun (WGS) entry which is preliminary data.</text>
</comment>
<evidence type="ECO:0000313" key="1">
    <source>
        <dbReference type="EMBL" id="KKL72670.1"/>
    </source>
</evidence>
<reference evidence="1" key="1">
    <citation type="journal article" date="2015" name="Nature">
        <title>Complex archaea that bridge the gap between prokaryotes and eukaryotes.</title>
        <authorList>
            <person name="Spang A."/>
            <person name="Saw J.H."/>
            <person name="Jorgensen S.L."/>
            <person name="Zaremba-Niedzwiedzka K."/>
            <person name="Martijn J."/>
            <person name="Lind A.E."/>
            <person name="van Eijk R."/>
            <person name="Schleper C."/>
            <person name="Guy L."/>
            <person name="Ettema T.J."/>
        </authorList>
    </citation>
    <scope>NUCLEOTIDE SEQUENCE</scope>
</reference>
<gene>
    <name evidence="1" type="ORF">LCGC14_2082600</name>
</gene>
<proteinExistence type="predicted"/>
<protein>
    <submittedName>
        <fullName evidence="1">Uncharacterized protein</fullName>
    </submittedName>
</protein>
<organism evidence="1">
    <name type="scientific">marine sediment metagenome</name>
    <dbReference type="NCBI Taxonomy" id="412755"/>
    <lineage>
        <taxon>unclassified sequences</taxon>
        <taxon>metagenomes</taxon>
        <taxon>ecological metagenomes</taxon>
    </lineage>
</organism>
<dbReference type="AlphaFoldDB" id="A0A0F9GTF9"/>
<sequence length="35" mass="4143">MVICDFLLTEEAKEALLGYFFYEIWEDMGEEHRGG</sequence>